<evidence type="ECO:0000313" key="2">
    <source>
        <dbReference type="Proteomes" id="UP000680706"/>
    </source>
</evidence>
<gene>
    <name evidence="1" type="ORF">KGB56_14025</name>
</gene>
<dbReference type="EMBL" id="CP074126">
    <property type="protein sequence ID" value="QUS54509.1"/>
    <property type="molecule type" value="Genomic_DNA"/>
</dbReference>
<sequence length="255" mass="26049">MSTTAHLNLPVIAAAQSQKHVTHNEALALLDVVVQLSVISNSVTNPPADPAEGARYIVPAGAAGDFAGHENKIAAFTAGAWEFLEPGTGWAAWIESAETMQVFSGGAWGSFSSVAGLGTDPDTGGLAFQQEKTVLSEADSKAQSQFVTVDEELSLAGGSVDSSVLIPNRAIVFCVSTRTVEAVTGAASYDCGLAGEQSKFGGSLGAAEGSNNAGVIGPQAFYSDTAVRLTANGGDFSGGKVRIALHYFLPVVPQS</sequence>
<dbReference type="InterPro" id="IPR021251">
    <property type="entry name" value="DUF2793"/>
</dbReference>
<dbReference type="RefSeq" id="WP_075698857.1">
    <property type="nucleotide sequence ID" value="NZ_CP074126.1"/>
</dbReference>
<keyword evidence="2" id="KW-1185">Reference proteome</keyword>
<name>A0ABX8AHH2_9HYPH</name>
<proteinExistence type="predicted"/>
<dbReference type="Proteomes" id="UP000680706">
    <property type="component" value="Chromosome"/>
</dbReference>
<dbReference type="Pfam" id="PF10983">
    <property type="entry name" value="DUF2793"/>
    <property type="match status" value="1"/>
</dbReference>
<reference evidence="1 2" key="1">
    <citation type="journal article" date="2021" name="Angew. Chem. Int. Ed. Engl.">
        <title>A novel family of nonribosomal peptides modulate collective behavior in Pseudovibrio bacteria isolated from marine sponges.</title>
        <authorList>
            <person name="Ioca L.P."/>
            <person name="Dai Y."/>
            <person name="Kunakom S."/>
            <person name="Diaz-Espinosa J."/>
            <person name="Krunic A."/>
            <person name="Crnkovic C.M."/>
            <person name="Orjala J."/>
            <person name="Sanchez L.M."/>
            <person name="Ferreira A.G."/>
            <person name="Berlinck R.G.S."/>
            <person name="Eustaquio A.S."/>
        </authorList>
    </citation>
    <scope>NUCLEOTIDE SEQUENCE [LARGE SCALE GENOMIC DNA]</scope>
    <source>
        <strain evidence="1 2">Ab134</strain>
    </source>
</reference>
<evidence type="ECO:0000313" key="1">
    <source>
        <dbReference type="EMBL" id="QUS54509.1"/>
    </source>
</evidence>
<organism evidence="1 2">
    <name type="scientific">Pseudovibrio brasiliensis</name>
    <dbReference type="NCBI Taxonomy" id="1898042"/>
    <lineage>
        <taxon>Bacteria</taxon>
        <taxon>Pseudomonadati</taxon>
        <taxon>Pseudomonadota</taxon>
        <taxon>Alphaproteobacteria</taxon>
        <taxon>Hyphomicrobiales</taxon>
        <taxon>Stappiaceae</taxon>
        <taxon>Pseudovibrio</taxon>
    </lineage>
</organism>
<accession>A0ABX8AHH2</accession>
<protein>
    <submittedName>
        <fullName evidence="1">DUF2793 domain-containing protein</fullName>
    </submittedName>
</protein>